<dbReference type="STRING" id="1479485.DA73_0212565"/>
<dbReference type="AlphaFoldDB" id="A0A0C1R489"/>
<proteinExistence type="predicted"/>
<gene>
    <name evidence="2" type="ORF">DA73_0212565</name>
    <name evidence="1" type="ORF">DA73_0400036290</name>
</gene>
<dbReference type="EMBL" id="JHEG02000037">
    <property type="protein sequence ID" value="KIE12364.1"/>
    <property type="molecule type" value="Genomic_DNA"/>
</dbReference>
<evidence type="ECO:0000313" key="3">
    <source>
        <dbReference type="Proteomes" id="UP000029738"/>
    </source>
</evidence>
<keyword evidence="3" id="KW-1185">Reference proteome</keyword>
<evidence type="ECO:0000313" key="1">
    <source>
        <dbReference type="EMBL" id="KAF3891320.1"/>
    </source>
</evidence>
<sequence length="100" mass="11061">MDYQKLDTALTMRLNEVEDPQQQSLKVFIHTNAAADTADASDMLKNLGVADVTPGKDVFTADLSPNAISDLSEQPWVQYIKLSQNLNLLNQKTSRGIRLA</sequence>
<reference evidence="1" key="2">
    <citation type="submission" date="2019-11" db="EMBL/GenBank/DDBJ databases">
        <title>Improved Assembly of Tolypothrix boutellei genome.</title>
        <authorList>
            <person name="Sarangi A.N."/>
            <person name="Mukherjee M."/>
            <person name="Ghosh S."/>
            <person name="Singh D."/>
            <person name="Das A."/>
            <person name="Kant S."/>
            <person name="Prusty A."/>
            <person name="Tripathy S."/>
        </authorList>
    </citation>
    <scope>NUCLEOTIDE SEQUENCE</scope>
    <source>
        <strain evidence="1">VB521301</strain>
    </source>
</reference>
<comment type="caution">
    <text evidence="2">The sequence shown here is derived from an EMBL/GenBank/DDBJ whole genome shotgun (WGS) entry which is preliminary data.</text>
</comment>
<reference evidence="2" key="1">
    <citation type="journal article" date="2015" name="Genome Announc.">
        <title>Draft Genome Sequence of Tolypothrix boutellei Strain VB521301.</title>
        <authorList>
            <person name="Chandrababunaidu M.M."/>
            <person name="Singh D."/>
            <person name="Sen D."/>
            <person name="Bhan S."/>
            <person name="Das S."/>
            <person name="Gupta A."/>
            <person name="Adhikary S.P."/>
            <person name="Tripathy S."/>
        </authorList>
    </citation>
    <scope>NUCLEOTIDE SEQUENCE</scope>
    <source>
        <strain evidence="2">VB521301</strain>
    </source>
</reference>
<evidence type="ECO:0000313" key="2">
    <source>
        <dbReference type="EMBL" id="KIE12364.1"/>
    </source>
</evidence>
<dbReference type="OrthoDB" id="514847at2"/>
<accession>A0A0C1R489</accession>
<dbReference type="Proteomes" id="UP000029738">
    <property type="component" value="Unassembled WGS sequence"/>
</dbReference>
<name>A0A0C1R489_9CYAN</name>
<dbReference type="EMBL" id="JHEG04000001">
    <property type="protein sequence ID" value="KAF3891320.1"/>
    <property type="molecule type" value="Genomic_DNA"/>
</dbReference>
<organism evidence="2">
    <name type="scientific">Tolypothrix bouteillei VB521301</name>
    <dbReference type="NCBI Taxonomy" id="1479485"/>
    <lineage>
        <taxon>Bacteria</taxon>
        <taxon>Bacillati</taxon>
        <taxon>Cyanobacteriota</taxon>
        <taxon>Cyanophyceae</taxon>
        <taxon>Nostocales</taxon>
        <taxon>Tolypothrichaceae</taxon>
        <taxon>Tolypothrix</taxon>
    </lineage>
</organism>
<protein>
    <submittedName>
        <fullName evidence="2">Uncharacterized protein</fullName>
    </submittedName>
</protein>